<dbReference type="AlphaFoldDB" id="A0A7X0SHC5"/>
<evidence type="ECO:0000259" key="1">
    <source>
        <dbReference type="Pfam" id="PF09983"/>
    </source>
</evidence>
<sequence length="383" mass="44478">MMYKDVKNVFLSSSKTWYELEKIYKIVSECSEYDVNDLKNKYYEEFYKIIKQLEVENIIKPVGKNQNSSLVMPLYKKYGVVREKLEYTLDEKLTMVKLDKLDLSYYNKRIKEFRADVSILNKLNSILREKEQYKELSVNELSYLVFGYEKSIAPGKKNKIMIEISDVVLETSKVRDEESNVIGEVAKVMGKVGVTTVNLGCRLNNEPLLNTIFKGFYCKDIRNILIVENLDTYWSFNKLCRNFDTNIDMLIWGQGYSITGNFYGCTLYGVTENDVINYFGDIDLAGVDIFSLLVERFSSFNIKPCESLYIRTLATGENRGINNSVSQKQIDVDENKLNDFLKYFKEDVAKKLAEIVVTRKYIPQEALNYSLLKGWVDDEQGLL</sequence>
<gene>
    <name evidence="2" type="ORF">H7E68_12500</name>
</gene>
<evidence type="ECO:0000313" key="2">
    <source>
        <dbReference type="EMBL" id="MBB6715526.1"/>
    </source>
</evidence>
<dbReference type="InterPro" id="IPR024534">
    <property type="entry name" value="JetD_C"/>
</dbReference>
<dbReference type="EMBL" id="JACKWY010000007">
    <property type="protein sequence ID" value="MBB6715526.1"/>
    <property type="molecule type" value="Genomic_DNA"/>
</dbReference>
<feature type="domain" description="Wadjet protein JetD C-terminal" evidence="1">
    <location>
        <begin position="220"/>
        <end position="351"/>
    </location>
</feature>
<protein>
    <recommendedName>
        <fullName evidence="1">Wadjet protein JetD C-terminal domain-containing protein</fullName>
    </recommendedName>
</protein>
<organism evidence="2 3">
    <name type="scientific">Clostridium gasigenes</name>
    <dbReference type="NCBI Taxonomy" id="94869"/>
    <lineage>
        <taxon>Bacteria</taxon>
        <taxon>Bacillati</taxon>
        <taxon>Bacillota</taxon>
        <taxon>Clostridia</taxon>
        <taxon>Eubacteriales</taxon>
        <taxon>Clostridiaceae</taxon>
        <taxon>Clostridium</taxon>
    </lineage>
</organism>
<accession>A0A7X0SHC5</accession>
<name>A0A7X0SHC5_9CLOT</name>
<dbReference type="Pfam" id="PF09983">
    <property type="entry name" value="JetD_C"/>
    <property type="match status" value="1"/>
</dbReference>
<comment type="caution">
    <text evidence="2">The sequence shown here is derived from an EMBL/GenBank/DDBJ whole genome shotgun (WGS) entry which is preliminary data.</text>
</comment>
<proteinExistence type="predicted"/>
<evidence type="ECO:0000313" key="3">
    <source>
        <dbReference type="Proteomes" id="UP000585258"/>
    </source>
</evidence>
<dbReference type="RefSeq" id="WP_185164752.1">
    <property type="nucleotide sequence ID" value="NZ_JACKWY010000007.1"/>
</dbReference>
<dbReference type="Proteomes" id="UP000585258">
    <property type="component" value="Unassembled WGS sequence"/>
</dbReference>
<reference evidence="2 3" key="1">
    <citation type="submission" date="2020-08" db="EMBL/GenBank/DDBJ databases">
        <title>Clostridia isolated from Swiss meat.</title>
        <authorList>
            <person name="Wambui J."/>
            <person name="Stevens M.J.A."/>
            <person name="Stephan R."/>
        </authorList>
    </citation>
    <scope>NUCLEOTIDE SEQUENCE [LARGE SCALE GENOMIC DNA]</scope>
    <source>
        <strain evidence="2 3">CM001</strain>
    </source>
</reference>